<evidence type="ECO:0000259" key="2">
    <source>
        <dbReference type="Pfam" id="PF15377"/>
    </source>
</evidence>
<gene>
    <name evidence="3" type="ORF">GP486_000492</name>
</gene>
<dbReference type="EMBL" id="JAGHQM010000034">
    <property type="protein sequence ID" value="KAH0566101.1"/>
    <property type="molecule type" value="Genomic_DNA"/>
</dbReference>
<dbReference type="InterPro" id="IPR027911">
    <property type="entry name" value="DUF4604"/>
</dbReference>
<evidence type="ECO:0000313" key="3">
    <source>
        <dbReference type="EMBL" id="KAH0566101.1"/>
    </source>
</evidence>
<comment type="caution">
    <text evidence="3">The sequence shown here is derived from an EMBL/GenBank/DDBJ whole genome shotgun (WGS) entry which is preliminary data.</text>
</comment>
<feature type="region of interest" description="Disordered" evidence="1">
    <location>
        <begin position="119"/>
        <end position="170"/>
    </location>
</feature>
<feature type="compositionally biased region" description="Basic residues" evidence="1">
    <location>
        <begin position="150"/>
        <end position="161"/>
    </location>
</feature>
<feature type="compositionally biased region" description="Basic and acidic residues" evidence="1">
    <location>
        <begin position="132"/>
        <end position="149"/>
    </location>
</feature>
<dbReference type="Proteomes" id="UP000750711">
    <property type="component" value="Unassembled WGS sequence"/>
</dbReference>
<feature type="region of interest" description="Disordered" evidence="1">
    <location>
        <begin position="15"/>
        <end position="60"/>
    </location>
</feature>
<dbReference type="AlphaFoldDB" id="A0A9P8RTK8"/>
<feature type="compositionally biased region" description="Acidic residues" evidence="1">
    <location>
        <begin position="48"/>
        <end position="59"/>
    </location>
</feature>
<organism evidence="3 4">
    <name type="scientific">Trichoglossum hirsutum</name>
    <dbReference type="NCBI Taxonomy" id="265104"/>
    <lineage>
        <taxon>Eukaryota</taxon>
        <taxon>Fungi</taxon>
        <taxon>Dikarya</taxon>
        <taxon>Ascomycota</taxon>
        <taxon>Pezizomycotina</taxon>
        <taxon>Geoglossomycetes</taxon>
        <taxon>Geoglossales</taxon>
        <taxon>Geoglossaceae</taxon>
        <taxon>Trichoglossum</taxon>
    </lineage>
</organism>
<sequence length="170" mass="18673">MSFNAKNLVYEVKEPSFLRRLRNQQGGGDSHRHETPLARPKRDKKEDGDDEPTYVDEESNNILTKAECAALLGDAEGGGPKVELQVTDGDAHLHSGKTEAAEREDISISKDIIAGIGERKKRKAGKMVGVEHQNDEAGRADKPKIGEAKARKKPNKVKKVKLSFEGGDEM</sequence>
<keyword evidence="4" id="KW-1185">Reference proteome</keyword>
<dbReference type="Pfam" id="PF15377">
    <property type="entry name" value="DUF4604"/>
    <property type="match status" value="1"/>
</dbReference>
<evidence type="ECO:0000313" key="4">
    <source>
        <dbReference type="Proteomes" id="UP000750711"/>
    </source>
</evidence>
<reference evidence="3" key="1">
    <citation type="submission" date="2021-03" db="EMBL/GenBank/DDBJ databases">
        <title>Comparative genomics and phylogenomic investigation of the class Geoglossomycetes provide insights into ecological specialization and systematics.</title>
        <authorList>
            <person name="Melie T."/>
            <person name="Pirro S."/>
            <person name="Miller A.N."/>
            <person name="Quandt A."/>
        </authorList>
    </citation>
    <scope>NUCLEOTIDE SEQUENCE</scope>
    <source>
        <strain evidence="3">CAQ_001_2017</strain>
    </source>
</reference>
<feature type="domain" description="DUF4604" evidence="2">
    <location>
        <begin position="6"/>
        <end position="165"/>
    </location>
</feature>
<accession>A0A9P8RTK8</accession>
<protein>
    <recommendedName>
        <fullName evidence="2">DUF4604 domain-containing protein</fullName>
    </recommendedName>
</protein>
<name>A0A9P8RTK8_9PEZI</name>
<proteinExistence type="predicted"/>
<evidence type="ECO:0000256" key="1">
    <source>
        <dbReference type="SAM" id="MobiDB-lite"/>
    </source>
</evidence>